<evidence type="ECO:0000256" key="5">
    <source>
        <dbReference type="ARBA" id="ARBA00022927"/>
    </source>
</evidence>
<dbReference type="PANTHER" id="PTHR31658">
    <property type="entry name" value="CONSERVED OLIGOMERIC GOLGI COMPLEX SUBUNIT 1"/>
    <property type="match status" value="1"/>
</dbReference>
<evidence type="ECO:0000313" key="9">
    <source>
        <dbReference type="EMBL" id="VDN05145.1"/>
    </source>
</evidence>
<keyword evidence="6" id="KW-0333">Golgi apparatus</keyword>
<organism evidence="11">
    <name type="scientific">Thelazia callipaeda</name>
    <name type="common">Oriental eyeworm</name>
    <name type="synonym">Parasitic nematode</name>
    <dbReference type="NCBI Taxonomy" id="103827"/>
    <lineage>
        <taxon>Eukaryota</taxon>
        <taxon>Metazoa</taxon>
        <taxon>Ecdysozoa</taxon>
        <taxon>Nematoda</taxon>
        <taxon>Chromadorea</taxon>
        <taxon>Rhabditida</taxon>
        <taxon>Spirurina</taxon>
        <taxon>Spiruromorpha</taxon>
        <taxon>Thelazioidea</taxon>
        <taxon>Thelaziidae</taxon>
        <taxon>Thelazia</taxon>
    </lineage>
</organism>
<dbReference type="AlphaFoldDB" id="A0A158RCI4"/>
<gene>
    <name evidence="9" type="ORF">TCLT_LOCUS7666</name>
</gene>
<dbReference type="InterPro" id="IPR033370">
    <property type="entry name" value="COG1"/>
</dbReference>
<dbReference type="Proteomes" id="UP000276776">
    <property type="component" value="Unassembled WGS sequence"/>
</dbReference>
<evidence type="ECO:0000256" key="3">
    <source>
        <dbReference type="ARBA" id="ARBA00020978"/>
    </source>
</evidence>
<evidence type="ECO:0000256" key="4">
    <source>
        <dbReference type="ARBA" id="ARBA00022448"/>
    </source>
</evidence>
<dbReference type="PANTHER" id="PTHR31658:SF0">
    <property type="entry name" value="CONSERVED OLIGOMERIC GOLGI COMPLEX SUBUNIT 1"/>
    <property type="match status" value="1"/>
</dbReference>
<feature type="compositionally biased region" description="Polar residues" evidence="8">
    <location>
        <begin position="736"/>
        <end position="748"/>
    </location>
</feature>
<reference evidence="9 10" key="2">
    <citation type="submission" date="2018-11" db="EMBL/GenBank/DDBJ databases">
        <authorList>
            <consortium name="Pathogen Informatics"/>
        </authorList>
    </citation>
    <scope>NUCLEOTIDE SEQUENCE [LARGE SCALE GENOMIC DNA]</scope>
</reference>
<evidence type="ECO:0000256" key="6">
    <source>
        <dbReference type="ARBA" id="ARBA00023034"/>
    </source>
</evidence>
<accession>A0A158RCI4</accession>
<sequence length="766" mass="86612">MNVDRLMQDLSIDHKEMDDQKEEMRQMVGRRYRDVLDASSSVRRVTEIADSLAKSVRDVRDIGLGRVSHSLPSALALKFCQLSALIRLHLLIGKSDPLSDAFILVLTELLHRHLSITITPSNKFTCLIHQMSRKLVQKRLKLENKFLLGLGIAPTIAETINQLAAVVILKKCSSNELLTMFIEQKVASIKIALNSSLSIIDLVWHLHSTFQCLQQVFIDDYLVTTLRTISSPLWVPDLIIEILMTLMGDEIFCFGKSIKEEIMETNNHCRQLILTPIDQDFLIKNCMSFLENICSVSHNLVKLKCSAIGNVSSLIDFLKIVLEAFNWPLVGESVTVYERLFGDMIIKRFQELISSELITLERNLVERIPRISCHPPALFKVRTPRFDSVLATGVSHELLSIIKELDNGLRFLIDRIKEYESIGKENAVCDLCSQFSGAVKEMLQRLCRISDEFDGLEESGSPDHALSMARVYIALIQTRNVSISLSMSKNSNLVAECAKIVFLDSIIESSARENNINRLAEIYNDPFVFIPYLQEFEKVELPEVGIVEVPVQINRILYAFLYDLCRKISENSIGHLCTRNIRLHISQNLEQLLFSVYAVVAHCKDELPLRIVLQYLFDIRFLNAILPGGALHPLIPLLEQKLDLFDLSLLSGPLGKNARLAAQRHSIIFAHLLADIIVNKELSLSHSFSAVVDIVPRLSDSPRLSHIPRLSKNLKSDDDLPSLTDLDPDGRKEAELQQQHVQRNKSAPSFSSLYKISASWFGSNQT</sequence>
<dbReference type="GO" id="GO:0015031">
    <property type="term" value="P:protein transport"/>
    <property type="evidence" value="ECO:0007669"/>
    <property type="project" value="UniProtKB-KW"/>
</dbReference>
<comment type="subcellular location">
    <subcellularLocation>
        <location evidence="1">Golgi apparatus membrane</location>
        <topology evidence="1">Peripheral membrane protein</topology>
    </subcellularLocation>
</comment>
<keyword evidence="7" id="KW-0472">Membrane</keyword>
<dbReference type="EMBL" id="UYYF01004534">
    <property type="protein sequence ID" value="VDN05145.1"/>
    <property type="molecule type" value="Genomic_DNA"/>
</dbReference>
<dbReference type="OrthoDB" id="46189at2759"/>
<keyword evidence="5" id="KW-0653">Protein transport</keyword>
<keyword evidence="4" id="KW-0813">Transport</keyword>
<dbReference type="GO" id="GO:0017119">
    <property type="term" value="C:Golgi transport complex"/>
    <property type="evidence" value="ECO:0007669"/>
    <property type="project" value="InterPro"/>
</dbReference>
<evidence type="ECO:0000256" key="7">
    <source>
        <dbReference type="ARBA" id="ARBA00023136"/>
    </source>
</evidence>
<comment type="similarity">
    <text evidence="2">Belongs to the COG1 family.</text>
</comment>
<dbReference type="STRING" id="103827.A0A158RCI4"/>
<keyword evidence="10" id="KW-1185">Reference proteome</keyword>
<evidence type="ECO:0000313" key="11">
    <source>
        <dbReference type="WBParaSite" id="TCLT_0000767701-mRNA-1"/>
    </source>
</evidence>
<evidence type="ECO:0000256" key="2">
    <source>
        <dbReference type="ARBA" id="ARBA00006653"/>
    </source>
</evidence>
<protein>
    <recommendedName>
        <fullName evidence="3">Conserved oligomeric Golgi complex subunit 1</fullName>
    </recommendedName>
</protein>
<dbReference type="WBParaSite" id="TCLT_0000767701-mRNA-1">
    <property type="protein sequence ID" value="TCLT_0000767701-mRNA-1"/>
    <property type="gene ID" value="TCLT_0000767701"/>
</dbReference>
<name>A0A158RCI4_THECL</name>
<evidence type="ECO:0000256" key="8">
    <source>
        <dbReference type="SAM" id="MobiDB-lite"/>
    </source>
</evidence>
<evidence type="ECO:0000313" key="10">
    <source>
        <dbReference type="Proteomes" id="UP000276776"/>
    </source>
</evidence>
<dbReference type="GO" id="GO:0006891">
    <property type="term" value="P:intra-Golgi vesicle-mediated transport"/>
    <property type="evidence" value="ECO:0007669"/>
    <property type="project" value="InterPro"/>
</dbReference>
<feature type="region of interest" description="Disordered" evidence="8">
    <location>
        <begin position="716"/>
        <end position="748"/>
    </location>
</feature>
<evidence type="ECO:0000256" key="1">
    <source>
        <dbReference type="ARBA" id="ARBA00004395"/>
    </source>
</evidence>
<dbReference type="GO" id="GO:0000139">
    <property type="term" value="C:Golgi membrane"/>
    <property type="evidence" value="ECO:0007669"/>
    <property type="project" value="UniProtKB-SubCell"/>
</dbReference>
<proteinExistence type="inferred from homology"/>
<dbReference type="OMA" id="KWPLVGD"/>
<reference evidence="11" key="1">
    <citation type="submission" date="2016-04" db="UniProtKB">
        <authorList>
            <consortium name="WormBaseParasite"/>
        </authorList>
    </citation>
    <scope>IDENTIFICATION</scope>
</reference>